<dbReference type="Pfam" id="PF00096">
    <property type="entry name" value="zf-C2H2"/>
    <property type="match status" value="5"/>
</dbReference>
<keyword evidence="6" id="KW-0539">Nucleus</keyword>
<keyword evidence="4 7" id="KW-0863">Zinc-finger</keyword>
<dbReference type="KEGG" id="dpl:KGM_215954"/>
<evidence type="ECO:0000256" key="7">
    <source>
        <dbReference type="PROSITE-ProRule" id="PRU00042"/>
    </source>
</evidence>
<feature type="domain" description="C2H2-type" evidence="9">
    <location>
        <begin position="710"/>
        <end position="738"/>
    </location>
</feature>
<dbReference type="FunFam" id="3.30.160.60:FF:000512">
    <property type="entry name" value="zinc finger protein 197 isoform X1"/>
    <property type="match status" value="1"/>
</dbReference>
<feature type="domain" description="C2H2-type" evidence="9">
    <location>
        <begin position="739"/>
        <end position="766"/>
    </location>
</feature>
<evidence type="ECO:0000256" key="6">
    <source>
        <dbReference type="ARBA" id="ARBA00023242"/>
    </source>
</evidence>
<dbReference type="Proteomes" id="UP000007151">
    <property type="component" value="Unassembled WGS sequence"/>
</dbReference>
<dbReference type="AlphaFoldDB" id="A0A212EVL0"/>
<feature type="region of interest" description="Disordered" evidence="8">
    <location>
        <begin position="239"/>
        <end position="299"/>
    </location>
</feature>
<name>A0A212EVL0_DANPL</name>
<evidence type="ECO:0000259" key="9">
    <source>
        <dbReference type="PROSITE" id="PS50157"/>
    </source>
</evidence>
<accession>A0A212EVL0</accession>
<evidence type="ECO:0000256" key="2">
    <source>
        <dbReference type="ARBA" id="ARBA00022723"/>
    </source>
</evidence>
<proteinExistence type="predicted"/>
<dbReference type="InParanoid" id="A0A212EVL0"/>
<feature type="compositionally biased region" description="Basic and acidic residues" evidence="8">
    <location>
        <begin position="239"/>
        <end position="263"/>
    </location>
</feature>
<dbReference type="FunFam" id="3.30.160.60:FF:000624">
    <property type="entry name" value="zinc finger protein 697"/>
    <property type="match status" value="2"/>
</dbReference>
<dbReference type="EMBL" id="AGBW02012175">
    <property type="protein sequence ID" value="OWR45535.1"/>
    <property type="molecule type" value="Genomic_DNA"/>
</dbReference>
<evidence type="ECO:0000256" key="1">
    <source>
        <dbReference type="ARBA" id="ARBA00004123"/>
    </source>
</evidence>
<gene>
    <name evidence="10" type="ORF">KGM_215954</name>
</gene>
<feature type="region of interest" description="Disordered" evidence="8">
    <location>
        <begin position="821"/>
        <end position="899"/>
    </location>
</feature>
<feature type="region of interest" description="Disordered" evidence="8">
    <location>
        <begin position="179"/>
        <end position="218"/>
    </location>
</feature>
<comment type="caution">
    <text evidence="10">The sequence shown here is derived from an EMBL/GenBank/DDBJ whole genome shotgun (WGS) entry which is preliminary data.</text>
</comment>
<keyword evidence="3" id="KW-0677">Repeat</keyword>
<feature type="domain" description="C2H2-type" evidence="9">
    <location>
        <begin position="682"/>
        <end position="709"/>
    </location>
</feature>
<reference evidence="10 11" key="1">
    <citation type="journal article" date="2011" name="Cell">
        <title>The monarch butterfly genome yields insights into long-distance migration.</title>
        <authorList>
            <person name="Zhan S."/>
            <person name="Merlin C."/>
            <person name="Boore J.L."/>
            <person name="Reppert S.M."/>
        </authorList>
    </citation>
    <scope>NUCLEOTIDE SEQUENCE [LARGE SCALE GENOMIC DNA]</scope>
    <source>
        <strain evidence="10">F-2</strain>
    </source>
</reference>
<feature type="domain" description="C2H2-type" evidence="9">
    <location>
        <begin position="422"/>
        <end position="450"/>
    </location>
</feature>
<dbReference type="InterPro" id="IPR036236">
    <property type="entry name" value="Znf_C2H2_sf"/>
</dbReference>
<protein>
    <submittedName>
        <fullName evidence="10">Zinc finger protein 195</fullName>
    </submittedName>
</protein>
<dbReference type="Gene3D" id="3.30.160.60">
    <property type="entry name" value="Classic Zinc Finger"/>
    <property type="match status" value="5"/>
</dbReference>
<comment type="subcellular location">
    <subcellularLocation>
        <location evidence="1">Nucleus</location>
    </subcellularLocation>
</comment>
<organism evidence="10 11">
    <name type="scientific">Danaus plexippus plexippus</name>
    <dbReference type="NCBI Taxonomy" id="278856"/>
    <lineage>
        <taxon>Eukaryota</taxon>
        <taxon>Metazoa</taxon>
        <taxon>Ecdysozoa</taxon>
        <taxon>Arthropoda</taxon>
        <taxon>Hexapoda</taxon>
        <taxon>Insecta</taxon>
        <taxon>Pterygota</taxon>
        <taxon>Neoptera</taxon>
        <taxon>Endopterygota</taxon>
        <taxon>Lepidoptera</taxon>
        <taxon>Glossata</taxon>
        <taxon>Ditrysia</taxon>
        <taxon>Papilionoidea</taxon>
        <taxon>Nymphalidae</taxon>
        <taxon>Danainae</taxon>
        <taxon>Danaini</taxon>
        <taxon>Danaina</taxon>
        <taxon>Danaus</taxon>
        <taxon>Danaus</taxon>
    </lineage>
</organism>
<dbReference type="PANTHER" id="PTHR24406">
    <property type="entry name" value="TRANSCRIPTIONAL REPRESSOR CTCFL-RELATED"/>
    <property type="match status" value="1"/>
</dbReference>
<dbReference type="SUPFAM" id="SSF57667">
    <property type="entry name" value="beta-beta-alpha zinc fingers"/>
    <property type="match status" value="3"/>
</dbReference>
<feature type="compositionally biased region" description="Basic and acidic residues" evidence="8">
    <location>
        <begin position="821"/>
        <end position="858"/>
    </location>
</feature>
<dbReference type="eggNOG" id="KOG1721">
    <property type="taxonomic scope" value="Eukaryota"/>
</dbReference>
<dbReference type="GO" id="GO:0008270">
    <property type="term" value="F:zinc ion binding"/>
    <property type="evidence" value="ECO:0007669"/>
    <property type="project" value="UniProtKB-KW"/>
</dbReference>
<evidence type="ECO:0000313" key="11">
    <source>
        <dbReference type="Proteomes" id="UP000007151"/>
    </source>
</evidence>
<feature type="compositionally biased region" description="Basic residues" evidence="8">
    <location>
        <begin position="271"/>
        <end position="280"/>
    </location>
</feature>
<keyword evidence="11" id="KW-1185">Reference proteome</keyword>
<keyword evidence="5" id="KW-0862">Zinc</keyword>
<evidence type="ECO:0000256" key="3">
    <source>
        <dbReference type="ARBA" id="ARBA00022737"/>
    </source>
</evidence>
<feature type="domain" description="C2H2-type" evidence="9">
    <location>
        <begin position="655"/>
        <end position="682"/>
    </location>
</feature>
<dbReference type="GO" id="GO:0005634">
    <property type="term" value="C:nucleus"/>
    <property type="evidence" value="ECO:0007669"/>
    <property type="project" value="UniProtKB-SubCell"/>
</dbReference>
<evidence type="ECO:0000256" key="8">
    <source>
        <dbReference type="SAM" id="MobiDB-lite"/>
    </source>
</evidence>
<feature type="compositionally biased region" description="Basic residues" evidence="8">
    <location>
        <begin position="190"/>
        <end position="208"/>
    </location>
</feature>
<dbReference type="InterPro" id="IPR050888">
    <property type="entry name" value="ZnF_C2H2-type_TF"/>
</dbReference>
<feature type="compositionally biased region" description="Basic and acidic residues" evidence="8">
    <location>
        <begin position="287"/>
        <end position="299"/>
    </location>
</feature>
<sequence>MRNVEPVLEDKMDEAVTHYINSHQPPESVHIDANSMALNVHDDSTGRVVTVMHPHNFTTQIQVSVGDQVGEGPWVEEFLDPEGRLAAIVAHLAQHSRTQHHLHKVPVRSDLDSSVILDAPMRLFNGQTLQEPHSEPIVVQVPPLPPLPPLQEMKRCPEADWFNKDKNELKEQQLLSQDTVLESSGSPAHKQSKKSLPHKKRISRKLKRTTNSTPQQDIVVINCGSEVPQEEILPDSFSHAHESHDTNNGHDAHGAHDAHDPHNPHNTHNLHNPHHPHNPHNPHNAHNPHDPHDPHDTVLPETHHIGQEIRSPLICQLCGEYYGHEQLKFYHHLKQHYEPQLVLDTPDLPIDKMTNTCIDNVATLPDSIVELSLENTVPRIIYPPQDKTFCSYKIPFTSTNMEKEQEQGRVDLFDSLDKLEMYFCTKCNKSFRKQKQCEIHIKEAHLNQKMDDISEFSDPEDLMEGIHVAVEEGGGEGEGGGDCSSEQYDQALLPHLTVENGHVHQEHVRHWYMRNGSNSSVPLCTCGGAGYCAMCTHAHTPTIQPTQTIHTQTIHTQSSDMPLPSVTSVSHVTTSHVTNVNHVTSVTHTSNVNVSQNVAVSQRTEKDESLQRMFETENHSQENFTENILEQQELNIKVEQPVEVKQEKKKPTKTFECSHCDRVFHHRNSLFYHTLMHSEKQQVCRECGKEFYTVNALKIHKRVHSDYRPCKCDECGRDFRQWSDLKYHKASIHSDKKNFKCEFCGKEFARRYSLNVHRRIHTGERNYKCEYCNKSFRASSYRLIHMRTHTGTKPYKCTQCEKCFRVAYDLRRHMLIHDKVRVRGEEQKNKTKEKKQNDTKEETKETKAAKADEKKETKLPILKSLLDKKQTKPPKKSPKKAPNVTVQSRSNEQFKMDPDYNNEVFDTRQEQYKFKVYSNEFKQKDYIEEVRLEGRSEDRELATLRTLKNQECENIETNKLPYRENTDGKMQVYTQIEKTKEYSGPIVTNAVSLSDMRSLDRESRDMRNEVHGETIDSALLERLSAYYNNNIPAV</sequence>
<dbReference type="SMART" id="SM00355">
    <property type="entry name" value="ZnF_C2H2"/>
    <property type="match status" value="8"/>
</dbReference>
<evidence type="ECO:0000256" key="5">
    <source>
        <dbReference type="ARBA" id="ARBA00022833"/>
    </source>
</evidence>
<dbReference type="PROSITE" id="PS00028">
    <property type="entry name" value="ZINC_FINGER_C2H2_1"/>
    <property type="match status" value="7"/>
</dbReference>
<evidence type="ECO:0000256" key="4">
    <source>
        <dbReference type="ARBA" id="ARBA00022771"/>
    </source>
</evidence>
<feature type="domain" description="C2H2-type" evidence="9">
    <location>
        <begin position="767"/>
        <end position="794"/>
    </location>
</feature>
<keyword evidence="2" id="KW-0479">Metal-binding</keyword>
<dbReference type="InterPro" id="IPR013087">
    <property type="entry name" value="Znf_C2H2_type"/>
</dbReference>
<dbReference type="PROSITE" id="PS50157">
    <property type="entry name" value="ZINC_FINGER_C2H2_2"/>
    <property type="match status" value="7"/>
</dbReference>
<feature type="domain" description="C2H2-type" evidence="9">
    <location>
        <begin position="795"/>
        <end position="822"/>
    </location>
</feature>
<evidence type="ECO:0000313" key="10">
    <source>
        <dbReference type="EMBL" id="OWR45535.1"/>
    </source>
</evidence>